<accession>A0A7D3XBJ1</accession>
<protein>
    <submittedName>
        <fullName evidence="4">Sulfotransferase domain-containing protein</fullName>
    </submittedName>
</protein>
<evidence type="ECO:0000313" key="4">
    <source>
        <dbReference type="EMBL" id="QKG72495.1"/>
    </source>
</evidence>
<dbReference type="GO" id="GO:0008146">
    <property type="term" value="F:sulfotransferase activity"/>
    <property type="evidence" value="ECO:0007669"/>
    <property type="project" value="InterPro"/>
</dbReference>
<evidence type="ECO:0000259" key="3">
    <source>
        <dbReference type="Pfam" id="PF00685"/>
    </source>
</evidence>
<gene>
    <name evidence="4" type="ORF">HQR01_14570</name>
</gene>
<organism evidence="4 5">
    <name type="scientific">Erythrobacter mangrovi</name>
    <dbReference type="NCBI Taxonomy" id="2739433"/>
    <lineage>
        <taxon>Bacteria</taxon>
        <taxon>Pseudomonadati</taxon>
        <taxon>Pseudomonadota</taxon>
        <taxon>Alphaproteobacteria</taxon>
        <taxon>Sphingomonadales</taxon>
        <taxon>Erythrobacteraceae</taxon>
        <taxon>Erythrobacter/Porphyrobacter group</taxon>
        <taxon>Erythrobacter</taxon>
    </lineage>
</organism>
<keyword evidence="2 4" id="KW-0808">Transferase</keyword>
<dbReference type="AlphaFoldDB" id="A0A7D3XBJ1"/>
<dbReference type="InterPro" id="IPR027417">
    <property type="entry name" value="P-loop_NTPase"/>
</dbReference>
<dbReference type="Gene3D" id="3.40.50.300">
    <property type="entry name" value="P-loop containing nucleotide triphosphate hydrolases"/>
    <property type="match status" value="1"/>
</dbReference>
<dbReference type="Pfam" id="PF00685">
    <property type="entry name" value="Sulfotransfer_1"/>
    <property type="match status" value="1"/>
</dbReference>
<dbReference type="KEGG" id="emv:HQR01_14570"/>
<feature type="domain" description="Sulfotransferase" evidence="3">
    <location>
        <begin position="30"/>
        <end position="280"/>
    </location>
</feature>
<dbReference type="SUPFAM" id="SSF52540">
    <property type="entry name" value="P-loop containing nucleoside triphosphate hydrolases"/>
    <property type="match status" value="1"/>
</dbReference>
<keyword evidence="5" id="KW-1185">Reference proteome</keyword>
<name>A0A7D3XBJ1_9SPHN</name>
<evidence type="ECO:0000313" key="5">
    <source>
        <dbReference type="Proteomes" id="UP000504693"/>
    </source>
</evidence>
<evidence type="ECO:0000256" key="2">
    <source>
        <dbReference type="ARBA" id="ARBA00022679"/>
    </source>
</evidence>
<proteinExistence type="inferred from homology"/>
<dbReference type="PANTHER" id="PTHR11783">
    <property type="entry name" value="SULFOTRANSFERASE SULT"/>
    <property type="match status" value="1"/>
</dbReference>
<dbReference type="RefSeq" id="WP_173215806.1">
    <property type="nucleotide sequence ID" value="NZ_CP053921.1"/>
</dbReference>
<dbReference type="InterPro" id="IPR000863">
    <property type="entry name" value="Sulfotransferase_dom"/>
</dbReference>
<dbReference type="Proteomes" id="UP000504693">
    <property type="component" value="Chromosome"/>
</dbReference>
<dbReference type="EMBL" id="CP053921">
    <property type="protein sequence ID" value="QKG72495.1"/>
    <property type="molecule type" value="Genomic_DNA"/>
</dbReference>
<evidence type="ECO:0000256" key="1">
    <source>
        <dbReference type="ARBA" id="ARBA00005771"/>
    </source>
</evidence>
<reference evidence="4 5" key="1">
    <citation type="submission" date="2020-05" db="EMBL/GenBank/DDBJ databases">
        <title>Erythrobacter mangrovi sp. nov., isolated from rhizosphere soil of mangrove plant (Kandelia candel).</title>
        <authorList>
            <person name="Ye Y.H."/>
        </authorList>
    </citation>
    <scope>NUCLEOTIDE SEQUENCE [LARGE SCALE GENOMIC DNA]</scope>
    <source>
        <strain evidence="4 5">EB310</strain>
    </source>
</reference>
<comment type="similarity">
    <text evidence="1">Belongs to the sulfotransferase 1 family.</text>
</comment>
<sequence length="308" mass="35750">MTSMPYPQKSREFFNHHMDSTVWNRFRFRPDDVIISTYAKSGTTWTQQIVGQLLFAGDPEVRVSEISPWLDLRVPSEEEKFAMLEEQVHRRFIKTHLPLDAFVFRPEIKHIYIGRDGRDVAWSMHNHANNFRPEVYALLNETPGLVGPPLARPERDELAFFRRWLEEDGHPFWSFWENVRTWWTVRELPNVLMLHFSEMRRDLPGTVRRIAEFLDVELDDDLLARAAEHSSFDWMKRNADKCAPLGGSIFEGGGETFINRGSNGRWQQVLTAEDVAAYEERALAELGKDCARWLTDGGFIGAARQLAA</sequence>